<dbReference type="InterPro" id="IPR007111">
    <property type="entry name" value="NACHT_NTPase"/>
</dbReference>
<dbReference type="SMART" id="SM00382">
    <property type="entry name" value="AAA"/>
    <property type="match status" value="1"/>
</dbReference>
<dbReference type="GO" id="GO:0016491">
    <property type="term" value="F:oxidoreductase activity"/>
    <property type="evidence" value="ECO:0007669"/>
    <property type="project" value="TreeGrafter"/>
</dbReference>
<gene>
    <name evidence="2" type="ORF">KSF_085430</name>
</gene>
<protein>
    <submittedName>
        <fullName evidence="2">NTPase</fullName>
    </submittedName>
</protein>
<name>A0A8J3ITZ1_9CHLR</name>
<dbReference type="InterPro" id="IPR004155">
    <property type="entry name" value="PBS_lyase_HEAT"/>
</dbReference>
<reference evidence="2" key="1">
    <citation type="submission" date="2020-10" db="EMBL/GenBank/DDBJ databases">
        <title>Taxonomic study of unclassified bacteria belonging to the class Ktedonobacteria.</title>
        <authorList>
            <person name="Yabe S."/>
            <person name="Wang C.M."/>
            <person name="Zheng Y."/>
            <person name="Sakai Y."/>
            <person name="Cavaletti L."/>
            <person name="Monciardini P."/>
            <person name="Donadio S."/>
        </authorList>
    </citation>
    <scope>NUCLEOTIDE SEQUENCE</scope>
    <source>
        <strain evidence="2">ID150040</strain>
    </source>
</reference>
<evidence type="ECO:0000313" key="3">
    <source>
        <dbReference type="Proteomes" id="UP000597444"/>
    </source>
</evidence>
<dbReference type="Pfam" id="PF05729">
    <property type="entry name" value="NACHT"/>
    <property type="match status" value="1"/>
</dbReference>
<dbReference type="InterPro" id="IPR016024">
    <property type="entry name" value="ARM-type_fold"/>
</dbReference>
<dbReference type="RefSeq" id="WP_220209229.1">
    <property type="nucleotide sequence ID" value="NZ_BNJK01000002.1"/>
</dbReference>
<dbReference type="SUPFAM" id="SSF52540">
    <property type="entry name" value="P-loop containing nucleoside triphosphate hydrolases"/>
    <property type="match status" value="1"/>
</dbReference>
<dbReference type="PROSITE" id="PS50837">
    <property type="entry name" value="NACHT"/>
    <property type="match status" value="1"/>
</dbReference>
<dbReference type="SUPFAM" id="SSF48371">
    <property type="entry name" value="ARM repeat"/>
    <property type="match status" value="1"/>
</dbReference>
<accession>A0A8J3ITZ1</accession>
<dbReference type="AlphaFoldDB" id="A0A8J3ITZ1"/>
<dbReference type="PANTHER" id="PTHR12697">
    <property type="entry name" value="PBS LYASE HEAT-LIKE PROTEIN"/>
    <property type="match status" value="1"/>
</dbReference>
<dbReference type="Proteomes" id="UP000597444">
    <property type="component" value="Unassembled WGS sequence"/>
</dbReference>
<dbReference type="InterPro" id="IPR027417">
    <property type="entry name" value="P-loop_NTPase"/>
</dbReference>
<comment type="caution">
    <text evidence="2">The sequence shown here is derived from an EMBL/GenBank/DDBJ whole genome shotgun (WGS) entry which is preliminary data.</text>
</comment>
<sequence length="1239" mass="140228">MAIEWTSIIIDNVIGYILDQSGIGEEIRSKLRRNPVKGALHHALNHAYAEFEKRYPDWTSSFFDADFLSEEARPILAQFLLPEGSPSPSDLAVCWANALNLNQSEQRAARIRELEPVAADFLVLFNNALKAEPELQVLNHSRTTAEIATNTHATVNRLDAILDTFCRRLDNNKATLGTLRDYLNWFIECNLYLDPRGTLQTQRSMQVRLDEVYISMRAQYEERSSFIDRRLLERDLAELETKRDIHSLIAEERDDQHELLLERLREEWLIAKEVKGEVLELAETIMQHDKLVILGDPGSGKSTLLRYLALKHAQAMKTSNADVGKDLGVTRFPILVRIADYAEYGMPKGKSLSDFLVDYYKKHECSHEGLADLLMTKLTEGTCIVLLDGLDEIVNADERRNVVRQIDEFVARHGNRPNRFIITSRIAGYRSTPLGGLFAHYIIQDMDELQIHHYLERWCFAVETAQTPELSAEAREITAKREMNGVMQAILNATGVRRLATNPLLLRVLAMIHRTGAQLPQKRIELYRLVADTLARTWRTAQGVPESAIVKEEYLTPLLSKLAYWLHVHKPTGIVTERELYNVLGEEWANLHDFEWNPDRLNTKIREEISKFLLNVREHTGLFVERAPRHYGFMHQTFEEYYAARYLVALSKIRAKLIRQHLHDPRWDEPILLALGFVGLESRFEAQELVETAILAEGEDARTLGLRPSEHEKLLGQDFLFSLRCLGDNIPMRPTMIQKLIERLMDELLNQSGRGKFSRYRDELMSKVRYLKNSNVTPILLSRLIAALHTEDNMKRCYVLECLNMLEYTSVEMFDSLIAVLRSKDRKARQRAANSLGQLGKISDKANTDLLIVSQEIVAAQDDDTETIWDTAQTLGTLARMSSDIVVLLIATLQDKNRNKRGLAVKALRYLEQPSDEVITALINALYDKDRIVQDWSASALGRFGRTSERVISILIAAIESGDTKLSYGAAESLGWTGQATPEAIQAFLSLLKQKDSELRGIAAWGLGRLGQASIEIITALIEALSDTDNEVRAEAARSLGWLGKASMEVVAVLIAILHDKDTHTRNYGIASLGRLGQASPDMIQGLMDALSDEARQNCYQAAESLGRLRQVSPKMIAVLVEALAKAHNPRLRGNSALLLGKLGQDDNSIIDVLWNGLRRSEHNVVRSIVCSACAESLALIGRRSIHSGEMIKSLVIQAITDTEFDKPDEDENRYVYDYAYDVLWFLEVGGEIGKEIDY</sequence>
<dbReference type="Gene3D" id="3.40.50.300">
    <property type="entry name" value="P-loop containing nucleotide triphosphate hydrolases"/>
    <property type="match status" value="1"/>
</dbReference>
<dbReference type="SMART" id="SM00567">
    <property type="entry name" value="EZ_HEAT"/>
    <property type="match status" value="6"/>
</dbReference>
<keyword evidence="3" id="KW-1185">Reference proteome</keyword>
<organism evidence="2 3">
    <name type="scientific">Reticulibacter mediterranei</name>
    <dbReference type="NCBI Taxonomy" id="2778369"/>
    <lineage>
        <taxon>Bacteria</taxon>
        <taxon>Bacillati</taxon>
        <taxon>Chloroflexota</taxon>
        <taxon>Ktedonobacteria</taxon>
        <taxon>Ktedonobacterales</taxon>
        <taxon>Reticulibacteraceae</taxon>
        <taxon>Reticulibacter</taxon>
    </lineage>
</organism>
<evidence type="ECO:0000259" key="1">
    <source>
        <dbReference type="PROSITE" id="PS50837"/>
    </source>
</evidence>
<proteinExistence type="predicted"/>
<dbReference type="PANTHER" id="PTHR12697:SF5">
    <property type="entry name" value="DEOXYHYPUSINE HYDROXYLASE"/>
    <property type="match status" value="1"/>
</dbReference>
<dbReference type="Pfam" id="PF13646">
    <property type="entry name" value="HEAT_2"/>
    <property type="match status" value="2"/>
</dbReference>
<dbReference type="EMBL" id="BNJK01000002">
    <property type="protein sequence ID" value="GHO98495.1"/>
    <property type="molecule type" value="Genomic_DNA"/>
</dbReference>
<dbReference type="Gene3D" id="1.25.10.10">
    <property type="entry name" value="Leucine-rich Repeat Variant"/>
    <property type="match status" value="3"/>
</dbReference>
<feature type="domain" description="NACHT" evidence="1">
    <location>
        <begin position="289"/>
        <end position="425"/>
    </location>
</feature>
<evidence type="ECO:0000313" key="2">
    <source>
        <dbReference type="EMBL" id="GHO98495.1"/>
    </source>
</evidence>
<dbReference type="InterPro" id="IPR011989">
    <property type="entry name" value="ARM-like"/>
</dbReference>
<dbReference type="InterPro" id="IPR003593">
    <property type="entry name" value="AAA+_ATPase"/>
</dbReference>